<comment type="caution">
    <text evidence="2">The sequence shown here is derived from an EMBL/GenBank/DDBJ whole genome shotgun (WGS) entry which is preliminary data.</text>
</comment>
<dbReference type="AlphaFoldDB" id="A0A3L6RQL4"/>
<evidence type="ECO:0000313" key="2">
    <source>
        <dbReference type="EMBL" id="RLN08052.1"/>
    </source>
</evidence>
<protein>
    <submittedName>
        <fullName evidence="2">Uncharacterized protein</fullName>
    </submittedName>
</protein>
<evidence type="ECO:0000256" key="1">
    <source>
        <dbReference type="SAM" id="MobiDB-lite"/>
    </source>
</evidence>
<sequence>MEERPAAEEGGAAPLVLLRCAAATVRYGEQAGTGEAAVAGGANGGVVGPARRSGRSLFRLIWRKREDSGWGSAPQCILFYAKEYCYPVPSADSLKFCQAMTANFEQKMPQNGNSISRLENSDRPKQGNSLHLGPPRVARR</sequence>
<reference evidence="3" key="1">
    <citation type="journal article" date="2019" name="Nat. Commun.">
        <title>The genome of broomcorn millet.</title>
        <authorList>
            <person name="Zou C."/>
            <person name="Miki D."/>
            <person name="Li D."/>
            <person name="Tang Q."/>
            <person name="Xiao L."/>
            <person name="Rajput S."/>
            <person name="Deng P."/>
            <person name="Jia W."/>
            <person name="Huang R."/>
            <person name="Zhang M."/>
            <person name="Sun Y."/>
            <person name="Hu J."/>
            <person name="Fu X."/>
            <person name="Schnable P.S."/>
            <person name="Li F."/>
            <person name="Zhang H."/>
            <person name="Feng B."/>
            <person name="Zhu X."/>
            <person name="Liu R."/>
            <person name="Schnable J.C."/>
            <person name="Zhu J.-K."/>
            <person name="Zhang H."/>
        </authorList>
    </citation>
    <scope>NUCLEOTIDE SEQUENCE [LARGE SCALE GENOMIC DNA]</scope>
</reference>
<organism evidence="2 3">
    <name type="scientific">Panicum miliaceum</name>
    <name type="common">Proso millet</name>
    <name type="synonym">Broomcorn millet</name>
    <dbReference type="NCBI Taxonomy" id="4540"/>
    <lineage>
        <taxon>Eukaryota</taxon>
        <taxon>Viridiplantae</taxon>
        <taxon>Streptophyta</taxon>
        <taxon>Embryophyta</taxon>
        <taxon>Tracheophyta</taxon>
        <taxon>Spermatophyta</taxon>
        <taxon>Magnoliopsida</taxon>
        <taxon>Liliopsida</taxon>
        <taxon>Poales</taxon>
        <taxon>Poaceae</taxon>
        <taxon>PACMAD clade</taxon>
        <taxon>Panicoideae</taxon>
        <taxon>Panicodae</taxon>
        <taxon>Paniceae</taxon>
        <taxon>Panicinae</taxon>
        <taxon>Panicum</taxon>
        <taxon>Panicum sect. Panicum</taxon>
    </lineage>
</organism>
<evidence type="ECO:0000313" key="3">
    <source>
        <dbReference type="Proteomes" id="UP000275267"/>
    </source>
</evidence>
<proteinExistence type="predicted"/>
<dbReference type="EMBL" id="PQIB02000007">
    <property type="protein sequence ID" value="RLN08052.1"/>
    <property type="molecule type" value="Genomic_DNA"/>
</dbReference>
<accession>A0A3L6RQL4</accession>
<dbReference type="Proteomes" id="UP000275267">
    <property type="component" value="Unassembled WGS sequence"/>
</dbReference>
<gene>
    <name evidence="2" type="ORF">C2845_PM11G28900</name>
</gene>
<name>A0A3L6RQL4_PANMI</name>
<keyword evidence="3" id="KW-1185">Reference proteome</keyword>
<feature type="compositionally biased region" description="Polar residues" evidence="1">
    <location>
        <begin position="108"/>
        <end position="118"/>
    </location>
</feature>
<feature type="region of interest" description="Disordered" evidence="1">
    <location>
        <begin position="108"/>
        <end position="140"/>
    </location>
</feature>